<dbReference type="GO" id="GO:0005576">
    <property type="term" value="C:extracellular region"/>
    <property type="evidence" value="ECO:0007669"/>
    <property type="project" value="UniProtKB-SubCell"/>
</dbReference>
<evidence type="ECO:0000256" key="2">
    <source>
        <dbReference type="ARBA" id="ARBA00023143"/>
    </source>
</evidence>
<evidence type="ECO:0000313" key="7">
    <source>
        <dbReference type="Proteomes" id="UP000322876"/>
    </source>
</evidence>
<gene>
    <name evidence="6" type="ORF">FHQ18_02100</name>
</gene>
<sequence length="1174" mass="128628">MRVTFNMLYLKNQRSISNSLEKLTVANDKVNKGRNLLNPESDPVYYASAINIQRMIDEMDQFKRNAENALTWITNEDNELQNASSLISKAKNEYAVAGINASQNETSRKALAGDVKNILDSLVDIGNANYLGRYIFAGYKTDTKPFAADEKQIKGVTTDNFQIDVVKKKTFADLKELDEGNYTVNIEKVIGSNDLIKIEIVDSTGKKLFFDSNGSDESAKNGNIANSYMILKYEPGQIVNTGVGFGIKLPDVDFSSFDSTKVSFYYVPGDDIRYHGDDGKITTKIGYSQDVTLNLTGKEVFLETNRVLKGTVFNSVNGLSITETTNFLDIDNANISPADYIELSGTDHNGFPVGIAKLWGSENVQLDMTNATDAERTITIEYGNYNVSIVMDKRAYENIEDVVFELNRKLEQEGLGNEIEAFADGDKVMLATTRAGAYVRLKVTGSENNTLGFIQGSGDPPYVATGKGRKFFIGYDEFKQLDSTTYESPLKNVHNDISFGGDVELIINGQKVVFNAPSSGSEEQNRDNAQANLNEALKNAGLATTIKAKVDIGTLGDGQFNLVLEYVNIDPDNNTYFNTKVINTNDVQFSTPRSDTYPSYQATKKIKDFVEFIESLYDNTVDARIENGQLVVEDLRAGVSRMTLKLNENNQGIGYPEVNKDVVFVGKYTGGIDTTWNFSDDGSTITITSGNSVIKQIAKPDISGGVPVEIGYGIKVVIDPNTSLDGLKLDLKANGNLSFGDMNIIQDGTNVNVFRTLKNLYDALNLNIPEGGIGAPSAWRDENYKSTAKPYLSGEFRGNYNDKWVYEVLVNDTVSSFYLQKELEYSVDGTQFNGSALDFTLNIKDKNGNIITHNFNISPNNADEFVNEVNSAISEDSQLSKLGVKAILDNGKIVFRSGSGTAEISVVANDSNTASILLNDSNLDGAIIGQKETSLDLSNYSSSEVPLTFYYTDGTNDYAESISIPAKVYTDSSELISDIQNQLDNSSIPITVSMSDNKLIFEPNATYKLLNVSGDYEGTLGFYKAGDEVTVKVSSEETGELINVVTLDTANEEAYVADGVKLGFDTGTLYATDSFTATVGSGISYELPVLDKAETQINESLTVVGTRQNRVDSVINFHTSFTTANEEIKAKYLGSREVDMTDAITQLQLAQSAYEAALAATARVLQISILDFLR</sequence>
<protein>
    <recommendedName>
        <fullName evidence="3">Flagellin</fullName>
    </recommendedName>
</protein>
<feature type="domain" description="Flagellin N-terminal" evidence="4">
    <location>
        <begin position="5"/>
        <end position="141"/>
    </location>
</feature>
<dbReference type="Pfam" id="PF00700">
    <property type="entry name" value="Flagellin_C"/>
    <property type="match status" value="1"/>
</dbReference>
<dbReference type="AlphaFoldDB" id="A0A5A8F504"/>
<dbReference type="InterPro" id="IPR046358">
    <property type="entry name" value="Flagellin_C"/>
</dbReference>
<dbReference type="SUPFAM" id="SSF64518">
    <property type="entry name" value="Phase 1 flagellin"/>
    <property type="match status" value="2"/>
</dbReference>
<keyword evidence="3" id="KW-0964">Secreted</keyword>
<name>A0A5A8F504_9BACT</name>
<evidence type="ECO:0000259" key="5">
    <source>
        <dbReference type="Pfam" id="PF00700"/>
    </source>
</evidence>
<keyword evidence="2 3" id="KW-0975">Bacterial flagellum</keyword>
<evidence type="ECO:0000256" key="1">
    <source>
        <dbReference type="ARBA" id="ARBA00005709"/>
    </source>
</evidence>
<accession>A0A5A8F504</accession>
<dbReference type="OrthoDB" id="9758307at2"/>
<comment type="caution">
    <text evidence="6">The sequence shown here is derived from an EMBL/GenBank/DDBJ whole genome shotgun (WGS) entry which is preliminary data.</text>
</comment>
<dbReference type="PANTHER" id="PTHR42792:SF1">
    <property type="entry name" value="FLAGELLAR HOOK-ASSOCIATED PROTEIN 3"/>
    <property type="match status" value="1"/>
</dbReference>
<dbReference type="Gene3D" id="1.20.1330.10">
    <property type="entry name" value="f41 fragment of flagellin, N-terminal domain"/>
    <property type="match status" value="2"/>
</dbReference>
<dbReference type="GO" id="GO:0005198">
    <property type="term" value="F:structural molecule activity"/>
    <property type="evidence" value="ECO:0007669"/>
    <property type="project" value="UniProtKB-UniRule"/>
</dbReference>
<keyword evidence="7" id="KW-1185">Reference proteome</keyword>
<comment type="function">
    <text evidence="3">Flagellin is the subunit protein which polymerizes to form the filaments of bacterial flagella.</text>
</comment>
<reference evidence="6 7" key="1">
    <citation type="submission" date="2019-06" db="EMBL/GenBank/DDBJ databases">
        <title>Genomic insights into carbon and energy metabolism of Deferribacter autotrophicus revealed new metabolic traits in the phylum Deferribacteres.</title>
        <authorList>
            <person name="Slobodkin A.I."/>
            <person name="Slobodkina G.B."/>
            <person name="Allioux M."/>
            <person name="Alain K."/>
            <person name="Jebbar M."/>
            <person name="Shadrin V."/>
            <person name="Kublanov I.V."/>
            <person name="Toshchakov S.V."/>
            <person name="Bonch-Osmolovskaya E.A."/>
        </authorList>
    </citation>
    <scope>NUCLEOTIDE SEQUENCE [LARGE SCALE GENOMIC DNA]</scope>
    <source>
        <strain evidence="6 7">SL50</strain>
    </source>
</reference>
<organism evidence="6 7">
    <name type="scientific">Deferribacter autotrophicus</name>
    <dbReference type="NCBI Taxonomy" id="500465"/>
    <lineage>
        <taxon>Bacteria</taxon>
        <taxon>Pseudomonadati</taxon>
        <taxon>Deferribacterota</taxon>
        <taxon>Deferribacteres</taxon>
        <taxon>Deferribacterales</taxon>
        <taxon>Deferribacteraceae</taxon>
        <taxon>Deferribacter</taxon>
    </lineage>
</organism>
<evidence type="ECO:0000256" key="3">
    <source>
        <dbReference type="RuleBase" id="RU362073"/>
    </source>
</evidence>
<proteinExistence type="inferred from homology"/>
<feature type="domain" description="Flagellin C-terminal" evidence="5">
    <location>
        <begin position="1089"/>
        <end position="1173"/>
    </location>
</feature>
<dbReference type="EMBL" id="VFJB01000003">
    <property type="protein sequence ID" value="KAA0258760.1"/>
    <property type="molecule type" value="Genomic_DNA"/>
</dbReference>
<evidence type="ECO:0000313" key="6">
    <source>
        <dbReference type="EMBL" id="KAA0258760.1"/>
    </source>
</evidence>
<dbReference type="Proteomes" id="UP000322876">
    <property type="component" value="Unassembled WGS sequence"/>
</dbReference>
<dbReference type="RefSeq" id="WP_149265520.1">
    <property type="nucleotide sequence ID" value="NZ_VFJB01000003.1"/>
</dbReference>
<dbReference type="Pfam" id="PF00669">
    <property type="entry name" value="Flagellin_N"/>
    <property type="match status" value="1"/>
</dbReference>
<dbReference type="InterPro" id="IPR001492">
    <property type="entry name" value="Flagellin"/>
</dbReference>
<comment type="subcellular location">
    <subcellularLocation>
        <location evidence="3">Secreted</location>
    </subcellularLocation>
    <subcellularLocation>
        <location evidence="3">Bacterial flagellum</location>
    </subcellularLocation>
</comment>
<dbReference type="PANTHER" id="PTHR42792">
    <property type="entry name" value="FLAGELLIN"/>
    <property type="match status" value="1"/>
</dbReference>
<comment type="similarity">
    <text evidence="1 3">Belongs to the bacterial flagellin family.</text>
</comment>
<evidence type="ECO:0000259" key="4">
    <source>
        <dbReference type="Pfam" id="PF00669"/>
    </source>
</evidence>
<dbReference type="InterPro" id="IPR001029">
    <property type="entry name" value="Flagellin_N"/>
</dbReference>
<dbReference type="GO" id="GO:0009288">
    <property type="term" value="C:bacterial-type flagellum"/>
    <property type="evidence" value="ECO:0007669"/>
    <property type="project" value="UniProtKB-SubCell"/>
</dbReference>